<dbReference type="InterPro" id="IPR002088">
    <property type="entry name" value="Prenyl_trans_a"/>
</dbReference>
<evidence type="ECO:0000256" key="1">
    <source>
        <dbReference type="ARBA" id="ARBA00006734"/>
    </source>
</evidence>
<evidence type="ECO:0008006" key="8">
    <source>
        <dbReference type="Google" id="ProtNLM"/>
    </source>
</evidence>
<keyword evidence="7" id="KW-1185">Reference proteome</keyword>
<evidence type="ECO:0000256" key="4">
    <source>
        <dbReference type="ARBA" id="ARBA00022737"/>
    </source>
</evidence>
<dbReference type="PROSITE" id="PS51147">
    <property type="entry name" value="PFTA"/>
    <property type="match status" value="1"/>
</dbReference>
<evidence type="ECO:0000256" key="2">
    <source>
        <dbReference type="ARBA" id="ARBA00022602"/>
    </source>
</evidence>
<organism evidence="6 7">
    <name type="scientific">Ceratodon purpureus</name>
    <name type="common">Fire moss</name>
    <name type="synonym">Dicranum purpureum</name>
    <dbReference type="NCBI Taxonomy" id="3225"/>
    <lineage>
        <taxon>Eukaryota</taxon>
        <taxon>Viridiplantae</taxon>
        <taxon>Streptophyta</taxon>
        <taxon>Embryophyta</taxon>
        <taxon>Bryophyta</taxon>
        <taxon>Bryophytina</taxon>
        <taxon>Bryopsida</taxon>
        <taxon>Dicranidae</taxon>
        <taxon>Pseudoditrichales</taxon>
        <taxon>Ditrichaceae</taxon>
        <taxon>Ceratodon</taxon>
    </lineage>
</organism>
<keyword evidence="4" id="KW-0677">Repeat</keyword>
<keyword evidence="3" id="KW-0808">Transferase</keyword>
<evidence type="ECO:0000256" key="3">
    <source>
        <dbReference type="ARBA" id="ARBA00022679"/>
    </source>
</evidence>
<dbReference type="GO" id="GO:0004660">
    <property type="term" value="F:protein farnesyltransferase activity"/>
    <property type="evidence" value="ECO:0007669"/>
    <property type="project" value="TreeGrafter"/>
</dbReference>
<dbReference type="PANTHER" id="PTHR11129:SF10">
    <property type="entry name" value="PROTEIN PRENYLYLTRANSFERASE SUPERFAMILY PROTEIN"/>
    <property type="match status" value="1"/>
</dbReference>
<dbReference type="PANTHER" id="PTHR11129">
    <property type="entry name" value="PROTEIN FARNESYLTRANSFERASE ALPHA SUBUNIT/RAB GERANYLGERANYL TRANSFERASE ALPHA SUBUNIT"/>
    <property type="match status" value="1"/>
</dbReference>
<dbReference type="Proteomes" id="UP000822688">
    <property type="component" value="Chromosome 3"/>
</dbReference>
<dbReference type="GO" id="GO:0004662">
    <property type="term" value="F:CAAX-protein geranylgeranyltransferase activity"/>
    <property type="evidence" value="ECO:0007669"/>
    <property type="project" value="TreeGrafter"/>
</dbReference>
<proteinExistence type="inferred from homology"/>
<sequence>MALEEEDMWERGVRLVSDLNSILEFDPYIDELGFVHPSQLESLHSLENFALDHEKPFFMKTRKKCEGQEESDDAEYAEDCSQRTEGHEVEAEPPGTNPDQSYLNGVHAEAIDFPYDKSAFWCAHHKLAIAVPALAPIFEVAKKEFLANRKAYTKWLAGAKSSSMPSSPLSTQLSEVSLKNGKKNGHSNGHVAGLETGDGEVLLQKNLMLYTRVLIVVNSDFASAWNARKRILSRIEATEEPLLAELRLAGMVLAYGPKSEESWAYRRWVINRMIAGGIRWKTVESVLRGDSMLVEAIAGRSTMNYRAWRHRYWLVSRMTLKQASSELQDSKKWAQSHVADNCCFHYRRCLLLGLLQAGLSSNAKIVSSLTLGDSRDQANLSSALSTNPQLLTSLWKEELAWNKDLIERFIGREALWLHRRFLIWSFSSYPKIFKSTSLPDLSNIGGSKTSLSEEEEFSQRAALLAERELQFADTCIAVCRPDHLDDACRQQEYAAAYKLWVLWLQVGGKDDGKHEHINGKVLELNNLELLLKDVSPHRECLWNGLIPNMV</sequence>
<protein>
    <recommendedName>
        <fullName evidence="8">Protein prenyltransferase alpha subunit repeat-containing protein 1</fullName>
    </recommendedName>
</protein>
<comment type="caution">
    <text evidence="6">The sequence shown here is derived from an EMBL/GenBank/DDBJ whole genome shotgun (WGS) entry which is preliminary data.</text>
</comment>
<dbReference type="AlphaFoldDB" id="A0A8T0INR0"/>
<dbReference type="GO" id="GO:0005953">
    <property type="term" value="C:CAAX-protein geranylgeranyltransferase complex"/>
    <property type="evidence" value="ECO:0007669"/>
    <property type="project" value="TreeGrafter"/>
</dbReference>
<feature type="compositionally biased region" description="Basic and acidic residues" evidence="5">
    <location>
        <begin position="81"/>
        <end position="90"/>
    </location>
</feature>
<dbReference type="Pfam" id="PF01239">
    <property type="entry name" value="PPTA"/>
    <property type="match status" value="2"/>
</dbReference>
<gene>
    <name evidence="6" type="ORF">KC19_3G237100</name>
</gene>
<keyword evidence="2" id="KW-0637">Prenyltransferase</keyword>
<dbReference type="SUPFAM" id="SSF48439">
    <property type="entry name" value="Protein prenylyltransferase"/>
    <property type="match status" value="1"/>
</dbReference>
<dbReference type="Gene3D" id="1.25.40.120">
    <property type="entry name" value="Protein prenylyltransferase"/>
    <property type="match status" value="1"/>
</dbReference>
<dbReference type="EMBL" id="CM026423">
    <property type="protein sequence ID" value="KAG0584822.1"/>
    <property type="molecule type" value="Genomic_DNA"/>
</dbReference>
<evidence type="ECO:0000313" key="6">
    <source>
        <dbReference type="EMBL" id="KAG0584822.1"/>
    </source>
</evidence>
<accession>A0A8T0INR0</accession>
<evidence type="ECO:0000256" key="5">
    <source>
        <dbReference type="SAM" id="MobiDB-lite"/>
    </source>
</evidence>
<dbReference type="GO" id="GO:0005965">
    <property type="term" value="C:protein farnesyltransferase complex"/>
    <property type="evidence" value="ECO:0007669"/>
    <property type="project" value="TreeGrafter"/>
</dbReference>
<feature type="region of interest" description="Disordered" evidence="5">
    <location>
        <begin position="81"/>
        <end position="103"/>
    </location>
</feature>
<comment type="similarity">
    <text evidence="1">Belongs to the protein prenyltransferase subunit alpha family.</text>
</comment>
<reference evidence="6" key="1">
    <citation type="submission" date="2020-06" db="EMBL/GenBank/DDBJ databases">
        <title>WGS assembly of Ceratodon purpureus strain R40.</title>
        <authorList>
            <person name="Carey S.B."/>
            <person name="Jenkins J."/>
            <person name="Shu S."/>
            <person name="Lovell J.T."/>
            <person name="Sreedasyam A."/>
            <person name="Maumus F."/>
            <person name="Tiley G.P."/>
            <person name="Fernandez-Pozo N."/>
            <person name="Barry K."/>
            <person name="Chen C."/>
            <person name="Wang M."/>
            <person name="Lipzen A."/>
            <person name="Daum C."/>
            <person name="Saski C.A."/>
            <person name="Payton A.C."/>
            <person name="Mcbreen J.C."/>
            <person name="Conrad R.E."/>
            <person name="Kollar L.M."/>
            <person name="Olsson S."/>
            <person name="Huttunen S."/>
            <person name="Landis J.B."/>
            <person name="Wickett N.J."/>
            <person name="Johnson M.G."/>
            <person name="Rensing S.A."/>
            <person name="Grimwood J."/>
            <person name="Schmutz J."/>
            <person name="Mcdaniel S.F."/>
        </authorList>
    </citation>
    <scope>NUCLEOTIDE SEQUENCE</scope>
    <source>
        <strain evidence="6">R40</strain>
    </source>
</reference>
<name>A0A8T0INR0_CERPU</name>
<evidence type="ECO:0000313" key="7">
    <source>
        <dbReference type="Proteomes" id="UP000822688"/>
    </source>
</evidence>